<dbReference type="HAMAP" id="MF_00800">
    <property type="entry name" value="UPF0340"/>
    <property type="match status" value="1"/>
</dbReference>
<dbReference type="SUPFAM" id="SSF110710">
    <property type="entry name" value="TTHA0583/YokD-like"/>
    <property type="match status" value="1"/>
</dbReference>
<evidence type="ECO:0000313" key="3">
    <source>
        <dbReference type="Proteomes" id="UP001139263"/>
    </source>
</evidence>
<dbReference type="NCBIfam" id="TIGR01440">
    <property type="entry name" value="TIGR01440 family protein"/>
    <property type="match status" value="1"/>
</dbReference>
<dbReference type="PIRSF" id="PIRSF007510">
    <property type="entry name" value="UCP007510"/>
    <property type="match status" value="1"/>
</dbReference>
<dbReference type="InterPro" id="IPR028345">
    <property type="entry name" value="Antibiotic_NAT-like"/>
</dbReference>
<dbReference type="InterPro" id="IPR006340">
    <property type="entry name" value="DUF436"/>
</dbReference>
<sequence length="188" mass="20211">MSSADIEARVTEALLELVAVSKLTEEHILVIGASSSEVLGHHIGTSGSMEVAQAIVQGILHVQATHLFHVAFQSCEHLNRALVTEQRTLRQFSLEEVSVVPVANAGGAVAATAYRTLQKPVLVEQIQAHAGIDIGDTLIGMHLRRVAVPVRLTIKEIGFAHVTAARTRPKLIGGQRATYQIEELGDMC</sequence>
<name>A0A9X1V8T2_9BACL</name>
<evidence type="ECO:0000313" key="2">
    <source>
        <dbReference type="EMBL" id="MCI0183359.1"/>
    </source>
</evidence>
<dbReference type="AlphaFoldDB" id="A0A9X1V8T2"/>
<reference evidence="2" key="1">
    <citation type="submission" date="2022-03" db="EMBL/GenBank/DDBJ databases">
        <title>Draft Genome Sequence of Firmicute Strain S0AB, a Heterotrophic Iron/Sulfur-Oxidizing Extreme Acidophile.</title>
        <authorList>
            <person name="Vergara E."/>
            <person name="Pakostova E."/>
            <person name="Johnson D.B."/>
            <person name="Holmes D.S."/>
        </authorList>
    </citation>
    <scope>NUCLEOTIDE SEQUENCE</scope>
    <source>
        <strain evidence="2">S0AB</strain>
    </source>
</reference>
<accession>A0A9X1V8T2</accession>
<comment type="similarity">
    <text evidence="1">Belongs to the UPF0340 family.</text>
</comment>
<proteinExistence type="inferred from homology"/>
<dbReference type="RefSeq" id="WP_241713555.1">
    <property type="nucleotide sequence ID" value="NZ_JALBUF010000004.1"/>
</dbReference>
<protein>
    <recommendedName>
        <fullName evidence="1">UPF0340 protein MM817_01636</fullName>
    </recommendedName>
</protein>
<dbReference type="EMBL" id="JALBUF010000004">
    <property type="protein sequence ID" value="MCI0183359.1"/>
    <property type="molecule type" value="Genomic_DNA"/>
</dbReference>
<comment type="caution">
    <text evidence="2">The sequence shown here is derived from an EMBL/GenBank/DDBJ whole genome shotgun (WGS) entry which is preliminary data.</text>
</comment>
<dbReference type="Proteomes" id="UP001139263">
    <property type="component" value="Unassembled WGS sequence"/>
</dbReference>
<gene>
    <name evidence="2" type="ORF">MM817_01636</name>
</gene>
<dbReference type="Pfam" id="PF04260">
    <property type="entry name" value="DUF436"/>
    <property type="match status" value="1"/>
</dbReference>
<keyword evidence="3" id="KW-1185">Reference proteome</keyword>
<evidence type="ECO:0000256" key="1">
    <source>
        <dbReference type="HAMAP-Rule" id="MF_00800"/>
    </source>
</evidence>
<dbReference type="Gene3D" id="3.40.50.10360">
    <property type="entry name" value="Hypothetical protein TT1679"/>
    <property type="match status" value="1"/>
</dbReference>
<organism evidence="2 3">
    <name type="scientific">Sulfoacidibacillus ferrooxidans</name>
    <dbReference type="NCBI Taxonomy" id="2005001"/>
    <lineage>
        <taxon>Bacteria</taxon>
        <taxon>Bacillati</taxon>
        <taxon>Bacillota</taxon>
        <taxon>Bacilli</taxon>
        <taxon>Bacillales</taxon>
        <taxon>Alicyclobacillaceae</taxon>
        <taxon>Sulfoacidibacillus</taxon>
    </lineage>
</organism>